<comment type="caution">
    <text evidence="1">The sequence shown here is derived from an EMBL/GenBank/DDBJ whole genome shotgun (WGS) entry which is preliminary data.</text>
</comment>
<protein>
    <submittedName>
        <fullName evidence="1">Uncharacterized protein</fullName>
    </submittedName>
</protein>
<dbReference type="Proteomes" id="UP000611945">
    <property type="component" value="Unassembled WGS sequence"/>
</dbReference>
<dbReference type="EMBL" id="JACSQG010000006">
    <property type="protein sequence ID" value="MBD7977902.1"/>
    <property type="molecule type" value="Genomic_DNA"/>
</dbReference>
<name>A0ABR8TQ44_9PSED</name>
<evidence type="ECO:0000313" key="2">
    <source>
        <dbReference type="Proteomes" id="UP000611945"/>
    </source>
</evidence>
<proteinExistence type="predicted"/>
<accession>A0ABR8TQ44</accession>
<reference evidence="1 2" key="1">
    <citation type="submission" date="2020-08" db="EMBL/GenBank/DDBJ databases">
        <title>A Genomic Blueprint of the Chicken Gut Microbiome.</title>
        <authorList>
            <person name="Gilroy R."/>
            <person name="Ravi A."/>
            <person name="Getino M."/>
            <person name="Pursley I."/>
            <person name="Horton D.L."/>
            <person name="Alikhan N.-F."/>
            <person name="Baker D."/>
            <person name="Gharbi K."/>
            <person name="Hall N."/>
            <person name="Watson M."/>
            <person name="Adriaenssens E.M."/>
            <person name="Foster-Nyarko E."/>
            <person name="Jarju S."/>
            <person name="Secka A."/>
            <person name="Antonio M."/>
            <person name="Oren A."/>
            <person name="Chaudhuri R."/>
            <person name="La Ragione R.M."/>
            <person name="Hildebrand F."/>
            <person name="Pallen M.J."/>
        </authorList>
    </citation>
    <scope>NUCLEOTIDE SEQUENCE [LARGE SCALE GENOMIC DNA]</scope>
    <source>
        <strain evidence="1 2">Sa2CUA2</strain>
    </source>
</reference>
<organism evidence="1 2">
    <name type="scientific">Serpens gallinarum</name>
    <dbReference type="NCBI Taxonomy" id="2763075"/>
    <lineage>
        <taxon>Bacteria</taxon>
        <taxon>Pseudomonadati</taxon>
        <taxon>Pseudomonadota</taxon>
        <taxon>Gammaproteobacteria</taxon>
        <taxon>Pseudomonadales</taxon>
        <taxon>Pseudomonadaceae</taxon>
        <taxon>Pseudomonas</taxon>
    </lineage>
</organism>
<dbReference type="RefSeq" id="WP_251836682.1">
    <property type="nucleotide sequence ID" value="NZ_JACSQG010000006.1"/>
</dbReference>
<evidence type="ECO:0000313" key="1">
    <source>
        <dbReference type="EMBL" id="MBD7977902.1"/>
    </source>
</evidence>
<keyword evidence="2" id="KW-1185">Reference proteome</keyword>
<sequence>MDIEALSYALEEIIQENIEQGSMFSIEKVTAIWKKAHPNIEFQKVFTKLFAEEKVSLASKSHCEYHS</sequence>
<gene>
    <name evidence="1" type="ORF">H9642_11955</name>
</gene>